<feature type="compositionally biased region" description="Polar residues" evidence="1">
    <location>
        <begin position="65"/>
        <end position="74"/>
    </location>
</feature>
<accession>A0AAV4S3S7</accession>
<proteinExistence type="predicted"/>
<evidence type="ECO:0000313" key="3">
    <source>
        <dbReference type="Proteomes" id="UP001054945"/>
    </source>
</evidence>
<dbReference type="Proteomes" id="UP001054945">
    <property type="component" value="Unassembled WGS sequence"/>
</dbReference>
<keyword evidence="3" id="KW-1185">Reference proteome</keyword>
<protein>
    <submittedName>
        <fullName evidence="2">Uncharacterized protein</fullName>
    </submittedName>
</protein>
<evidence type="ECO:0000256" key="1">
    <source>
        <dbReference type="SAM" id="MobiDB-lite"/>
    </source>
</evidence>
<evidence type="ECO:0000313" key="2">
    <source>
        <dbReference type="EMBL" id="GIY27696.1"/>
    </source>
</evidence>
<dbReference type="EMBL" id="BPLR01008843">
    <property type="protein sequence ID" value="GIY27696.1"/>
    <property type="molecule type" value="Genomic_DNA"/>
</dbReference>
<name>A0AAV4S3S7_CAEEX</name>
<dbReference type="AlphaFoldDB" id="A0AAV4S3S7"/>
<sequence length="84" mass="9289">MYSNCRNNARVFQFQVGLPKNAALKCVQNLFRFQDKTVTAELPSPLSVSEIALPPSFCPEKEETNSTPKWTSSMPPTPLRAGAC</sequence>
<organism evidence="2 3">
    <name type="scientific">Caerostris extrusa</name>
    <name type="common">Bark spider</name>
    <name type="synonym">Caerostris bankana</name>
    <dbReference type="NCBI Taxonomy" id="172846"/>
    <lineage>
        <taxon>Eukaryota</taxon>
        <taxon>Metazoa</taxon>
        <taxon>Ecdysozoa</taxon>
        <taxon>Arthropoda</taxon>
        <taxon>Chelicerata</taxon>
        <taxon>Arachnida</taxon>
        <taxon>Araneae</taxon>
        <taxon>Araneomorphae</taxon>
        <taxon>Entelegynae</taxon>
        <taxon>Araneoidea</taxon>
        <taxon>Araneidae</taxon>
        <taxon>Caerostris</taxon>
    </lineage>
</organism>
<reference evidence="2 3" key="1">
    <citation type="submission" date="2021-06" db="EMBL/GenBank/DDBJ databases">
        <title>Caerostris extrusa draft genome.</title>
        <authorList>
            <person name="Kono N."/>
            <person name="Arakawa K."/>
        </authorList>
    </citation>
    <scope>NUCLEOTIDE SEQUENCE [LARGE SCALE GENOMIC DNA]</scope>
</reference>
<feature type="region of interest" description="Disordered" evidence="1">
    <location>
        <begin position="58"/>
        <end position="84"/>
    </location>
</feature>
<gene>
    <name evidence="2" type="ORF">CEXT_98431</name>
</gene>
<comment type="caution">
    <text evidence="2">The sequence shown here is derived from an EMBL/GenBank/DDBJ whole genome shotgun (WGS) entry which is preliminary data.</text>
</comment>